<evidence type="ECO:0000313" key="2">
    <source>
        <dbReference type="Proteomes" id="UP000831485"/>
    </source>
</evidence>
<keyword evidence="2" id="KW-1185">Reference proteome</keyword>
<organism evidence="1 2">
    <name type="scientific">Geomonas paludis</name>
    <dbReference type="NCBI Taxonomy" id="2740185"/>
    <lineage>
        <taxon>Bacteria</taxon>
        <taxon>Pseudomonadati</taxon>
        <taxon>Thermodesulfobacteriota</taxon>
        <taxon>Desulfuromonadia</taxon>
        <taxon>Geobacterales</taxon>
        <taxon>Geobacteraceae</taxon>
        <taxon>Geomonas</taxon>
    </lineage>
</organism>
<evidence type="ECO:0000313" key="1">
    <source>
        <dbReference type="EMBL" id="UPU35899.1"/>
    </source>
</evidence>
<proteinExistence type="predicted"/>
<reference evidence="1" key="1">
    <citation type="submission" date="2022-04" db="EMBL/GenBank/DDBJ databases">
        <authorList>
            <person name="Liu G."/>
        </authorList>
    </citation>
    <scope>NUCLEOTIDE SEQUENCE</scope>
    <source>
        <strain evidence="1">RG22</strain>
    </source>
</reference>
<gene>
    <name evidence="1" type="ORF">M1B72_21055</name>
</gene>
<dbReference type="Proteomes" id="UP000831485">
    <property type="component" value="Chromosome"/>
</dbReference>
<accession>A0ABY4LDP6</accession>
<name>A0ABY4LDP6_9BACT</name>
<dbReference type="RefSeq" id="WP_248646800.1">
    <property type="nucleotide sequence ID" value="NZ_CP096574.1"/>
</dbReference>
<dbReference type="EMBL" id="CP096574">
    <property type="protein sequence ID" value="UPU35899.1"/>
    <property type="molecule type" value="Genomic_DNA"/>
</dbReference>
<sequence>MENQHSYDYEIFRGDIPLGKVTLVPEEWDFPWVVGRIEPTDAFDVVRELSERVLELESGERSKEDLHKAYELFLQLMEPGIWVKDVDSGERRDLSGLNVEGNKVSWRWA</sequence>
<protein>
    <submittedName>
        <fullName evidence="1">Uncharacterized protein</fullName>
    </submittedName>
</protein>